<dbReference type="GO" id="GO:0016887">
    <property type="term" value="F:ATP hydrolysis activity"/>
    <property type="evidence" value="ECO:0007669"/>
    <property type="project" value="InterPro"/>
</dbReference>
<dbReference type="PROSITE" id="PS50893">
    <property type="entry name" value="ABC_TRANSPORTER_2"/>
    <property type="match status" value="1"/>
</dbReference>
<comment type="subcellular location">
    <subcellularLocation>
        <location evidence="1">Membrane</location>
        <topology evidence="1">Multi-pass membrane protein</topology>
    </subcellularLocation>
</comment>
<dbReference type="PANTHER" id="PTHR48042:SF15">
    <property type="entry name" value="ABC TRANSPORTER G FAMILY MEMBER 13"/>
    <property type="match status" value="1"/>
</dbReference>
<dbReference type="OMA" id="MIGVEYD"/>
<dbReference type="GO" id="GO:0140359">
    <property type="term" value="F:ABC-type transporter activity"/>
    <property type="evidence" value="ECO:0007669"/>
    <property type="project" value="InterPro"/>
</dbReference>
<feature type="transmembrane region" description="Helical" evidence="10">
    <location>
        <begin position="417"/>
        <end position="439"/>
    </location>
</feature>
<dbReference type="SMART" id="SM00382">
    <property type="entry name" value="AAA"/>
    <property type="match status" value="1"/>
</dbReference>
<dbReference type="GO" id="GO:0016020">
    <property type="term" value="C:membrane"/>
    <property type="evidence" value="ECO:0007669"/>
    <property type="project" value="UniProtKB-SubCell"/>
</dbReference>
<evidence type="ECO:0000313" key="12">
    <source>
        <dbReference type="EMBL" id="VVA28783.1"/>
    </source>
</evidence>
<comment type="similarity">
    <text evidence="2">Belongs to the ABC transporter superfamily. ABCG family. Eye pigment precursor importer (TC 3.A.1.204) subfamily.</text>
</comment>
<dbReference type="InterPro" id="IPR017871">
    <property type="entry name" value="ABC_transporter-like_CS"/>
</dbReference>
<dbReference type="EMBL" id="CABIKO010000149">
    <property type="protein sequence ID" value="VVA28783.1"/>
    <property type="molecule type" value="Genomic_DNA"/>
</dbReference>
<evidence type="ECO:0000256" key="9">
    <source>
        <dbReference type="ARBA" id="ARBA00023136"/>
    </source>
</evidence>
<dbReference type="PANTHER" id="PTHR48042">
    <property type="entry name" value="ABC TRANSPORTER G FAMILY MEMBER 11"/>
    <property type="match status" value="1"/>
</dbReference>
<accession>A0A5E4FL07</accession>
<evidence type="ECO:0000259" key="11">
    <source>
        <dbReference type="PROSITE" id="PS50893"/>
    </source>
</evidence>
<name>A0A5E4FL07_PRUDU</name>
<evidence type="ECO:0000256" key="8">
    <source>
        <dbReference type="ARBA" id="ARBA00022989"/>
    </source>
</evidence>
<evidence type="ECO:0000256" key="4">
    <source>
        <dbReference type="ARBA" id="ARBA00022553"/>
    </source>
</evidence>
<dbReference type="InterPro" id="IPR043926">
    <property type="entry name" value="ABCG_dom"/>
</dbReference>
<dbReference type="InterPro" id="IPR003593">
    <property type="entry name" value="AAA+_ATPase"/>
</dbReference>
<dbReference type="FunFam" id="3.40.50.300:FF:000504">
    <property type="entry name" value="ABC transporter G family member 11"/>
    <property type="match status" value="1"/>
</dbReference>
<sequence length="720" mass="80424">MLARPPSFLSLPFCLYKTKFVIGYLLSMEIEEHNNGVCVDSERNLSAGGREDIIGHLHHLGMYLVWEDLSVVLPNFGNGHSRRLLDGLSGFAEPGRIMAIMGPSGSGKSTLLDSLAGRLSTNVVMTGNVLVNGKKRRLDYGVAAYVTQENTLLGTLTVKETITYSAHLRLPTILTKEEVNGIVDATITEMGLQDCADRLIGNWHLRGISGGEKKRLSIALEILTKPKLLFLDEPTSGLDSASAFFVVQTLRYIALDGRTVISSIHQPSSEVFALFDDLVLLSGGLTIFSGQANMALEFFARAGVPCPSQRNPSDHFLRCINSDFDRVTMNDSQRIRDIPKSSDPLMNLATAEIQAMLVEKYKSSEYATRTRARIREISSMEGPMIEKRSGSQATWWKQLSTLTKRSFLNMSRDMGYYWVRIIIYLLLSVCVGTIFFNLGTDLNSILARGACAGFISGFMTFLSIGGFPSFLEEMKVFHKERLNGHYGIAVFILSNFLSSFPFLAVMSIATASITYYMVEFHSQFPRFVFMCLDLLSAIAAVESSMMIIASLVPNYLMGVIVGAGYLGIMMMTAGFFRLPPDIPKPVWRYPISYVNYGAWALQGEYKNALVGREFDSREPNGPKLKGDYILTTIAGINLDHSKWWDLAAVVAILVSFRIIFFIILKLKERASPYFRTYYAKHTLKHLKKRPSFRKEAPFPSKRHQPLHPLAFQEGLNSPLH</sequence>
<keyword evidence="6" id="KW-0547">Nucleotide-binding</keyword>
<dbReference type="InterPro" id="IPR027417">
    <property type="entry name" value="P-loop_NTPase"/>
</dbReference>
<dbReference type="Gene3D" id="3.40.50.300">
    <property type="entry name" value="P-loop containing nucleotide triphosphate hydrolases"/>
    <property type="match status" value="1"/>
</dbReference>
<dbReference type="InParanoid" id="A0A5E4FL07"/>
<evidence type="ECO:0000256" key="10">
    <source>
        <dbReference type="SAM" id="Phobius"/>
    </source>
</evidence>
<evidence type="ECO:0000313" key="13">
    <source>
        <dbReference type="Proteomes" id="UP000327085"/>
    </source>
</evidence>
<feature type="transmembrane region" description="Helical" evidence="10">
    <location>
        <begin position="646"/>
        <end position="666"/>
    </location>
</feature>
<dbReference type="InterPro" id="IPR013525">
    <property type="entry name" value="ABC2_TM"/>
</dbReference>
<dbReference type="PROSITE" id="PS00211">
    <property type="entry name" value="ABC_TRANSPORTER_1"/>
    <property type="match status" value="1"/>
</dbReference>
<dbReference type="Pfam" id="PF01061">
    <property type="entry name" value="ABC2_membrane"/>
    <property type="match status" value="1"/>
</dbReference>
<keyword evidence="9 10" id="KW-0472">Membrane</keyword>
<feature type="transmembrane region" description="Helical" evidence="10">
    <location>
        <begin position="488"/>
        <end position="515"/>
    </location>
</feature>
<dbReference type="AlphaFoldDB" id="A0A5E4FL07"/>
<dbReference type="Pfam" id="PF00005">
    <property type="entry name" value="ABC_tran"/>
    <property type="match status" value="1"/>
</dbReference>
<proteinExistence type="inferred from homology"/>
<keyword evidence="8 10" id="KW-1133">Transmembrane helix</keyword>
<gene>
    <name evidence="12" type="ORF">ALMOND_2B028244</name>
</gene>
<dbReference type="InterPro" id="IPR052215">
    <property type="entry name" value="Plant_ABCG"/>
</dbReference>
<evidence type="ECO:0000256" key="1">
    <source>
        <dbReference type="ARBA" id="ARBA00004141"/>
    </source>
</evidence>
<evidence type="ECO:0000256" key="2">
    <source>
        <dbReference type="ARBA" id="ARBA00005814"/>
    </source>
</evidence>
<keyword evidence="5 10" id="KW-0812">Transmembrane</keyword>
<protein>
    <submittedName>
        <fullName evidence="12">PREDICTED: ABC</fullName>
    </submittedName>
</protein>
<evidence type="ECO:0000256" key="6">
    <source>
        <dbReference type="ARBA" id="ARBA00022741"/>
    </source>
</evidence>
<feature type="domain" description="ABC transporter" evidence="11">
    <location>
        <begin position="64"/>
        <end position="308"/>
    </location>
</feature>
<organism evidence="12 13">
    <name type="scientific">Prunus dulcis</name>
    <name type="common">Almond</name>
    <name type="synonym">Amygdalus dulcis</name>
    <dbReference type="NCBI Taxonomy" id="3755"/>
    <lineage>
        <taxon>Eukaryota</taxon>
        <taxon>Viridiplantae</taxon>
        <taxon>Streptophyta</taxon>
        <taxon>Embryophyta</taxon>
        <taxon>Tracheophyta</taxon>
        <taxon>Spermatophyta</taxon>
        <taxon>Magnoliopsida</taxon>
        <taxon>eudicotyledons</taxon>
        <taxon>Gunneridae</taxon>
        <taxon>Pentapetalae</taxon>
        <taxon>rosids</taxon>
        <taxon>fabids</taxon>
        <taxon>Rosales</taxon>
        <taxon>Rosaceae</taxon>
        <taxon>Amygdaloideae</taxon>
        <taxon>Amygdaleae</taxon>
        <taxon>Prunus</taxon>
    </lineage>
</organism>
<dbReference type="GO" id="GO:0005524">
    <property type="term" value="F:ATP binding"/>
    <property type="evidence" value="ECO:0007669"/>
    <property type="project" value="UniProtKB-KW"/>
</dbReference>
<dbReference type="Gramene" id="VVA28783">
    <property type="protein sequence ID" value="VVA28783"/>
    <property type="gene ID" value="Prudul26B028244"/>
</dbReference>
<dbReference type="Pfam" id="PF19055">
    <property type="entry name" value="ABC2_membrane_7"/>
    <property type="match status" value="1"/>
</dbReference>
<keyword evidence="7" id="KW-0067">ATP-binding</keyword>
<feature type="transmembrane region" description="Helical" evidence="10">
    <location>
        <begin position="555"/>
        <end position="576"/>
    </location>
</feature>
<evidence type="ECO:0000256" key="7">
    <source>
        <dbReference type="ARBA" id="ARBA00022840"/>
    </source>
</evidence>
<reference evidence="13" key="1">
    <citation type="journal article" date="2020" name="Plant J.">
        <title>Transposons played a major role in the diversification between the closely related almond and peach genomes: results from the almond genome sequence.</title>
        <authorList>
            <person name="Alioto T."/>
            <person name="Alexiou K.G."/>
            <person name="Bardil A."/>
            <person name="Barteri F."/>
            <person name="Castanera R."/>
            <person name="Cruz F."/>
            <person name="Dhingra A."/>
            <person name="Duval H."/>
            <person name="Fernandez I Marti A."/>
            <person name="Frias L."/>
            <person name="Galan B."/>
            <person name="Garcia J.L."/>
            <person name="Howad W."/>
            <person name="Gomez-Garrido J."/>
            <person name="Gut M."/>
            <person name="Julca I."/>
            <person name="Morata J."/>
            <person name="Puigdomenech P."/>
            <person name="Ribeca P."/>
            <person name="Rubio Cabetas M.J."/>
            <person name="Vlasova A."/>
            <person name="Wirthensohn M."/>
            <person name="Garcia-Mas J."/>
            <person name="Gabaldon T."/>
            <person name="Casacuberta J.M."/>
            <person name="Arus P."/>
        </authorList>
    </citation>
    <scope>NUCLEOTIDE SEQUENCE [LARGE SCALE GENOMIC DNA]</scope>
    <source>
        <strain evidence="13">cv. Texas</strain>
    </source>
</reference>
<dbReference type="Proteomes" id="UP000327085">
    <property type="component" value="Chromosome 4"/>
</dbReference>
<evidence type="ECO:0000256" key="3">
    <source>
        <dbReference type="ARBA" id="ARBA00022448"/>
    </source>
</evidence>
<evidence type="ECO:0000256" key="5">
    <source>
        <dbReference type="ARBA" id="ARBA00022692"/>
    </source>
</evidence>
<dbReference type="SUPFAM" id="SSF52540">
    <property type="entry name" value="P-loop containing nucleoside triphosphate hydrolases"/>
    <property type="match status" value="1"/>
</dbReference>
<feature type="transmembrane region" description="Helical" evidence="10">
    <location>
        <begin position="445"/>
        <end position="467"/>
    </location>
</feature>
<dbReference type="GO" id="GO:0009651">
    <property type="term" value="P:response to salt stress"/>
    <property type="evidence" value="ECO:0007669"/>
    <property type="project" value="UniProtKB-ARBA"/>
</dbReference>
<keyword evidence="3" id="KW-0813">Transport</keyword>
<keyword evidence="4" id="KW-0597">Phosphoprotein</keyword>
<dbReference type="CDD" id="cd03213">
    <property type="entry name" value="ABCG_EPDR"/>
    <property type="match status" value="1"/>
</dbReference>
<dbReference type="InterPro" id="IPR003439">
    <property type="entry name" value="ABC_transporter-like_ATP-bd"/>
</dbReference>